<dbReference type="PANTHER" id="PTHR42996:SF1">
    <property type="entry name" value="PHOSPHATE-BINDING PROTEIN PSTS"/>
    <property type="match status" value="1"/>
</dbReference>
<dbReference type="PATRIC" id="fig|529884.3.peg.437"/>
<dbReference type="InterPro" id="IPR005673">
    <property type="entry name" value="ABC_phos-bd_PstS"/>
</dbReference>
<evidence type="ECO:0000313" key="8">
    <source>
        <dbReference type="Proteomes" id="UP000067708"/>
    </source>
</evidence>
<evidence type="ECO:0000256" key="5">
    <source>
        <dbReference type="SAM" id="SignalP"/>
    </source>
</evidence>
<proteinExistence type="inferred from homology"/>
<evidence type="ECO:0000256" key="2">
    <source>
        <dbReference type="ARBA" id="ARBA00022448"/>
    </source>
</evidence>
<organism evidence="7 8">
    <name type="scientific">Rhodoluna lacicola</name>
    <dbReference type="NCBI Taxonomy" id="529884"/>
    <lineage>
        <taxon>Bacteria</taxon>
        <taxon>Bacillati</taxon>
        <taxon>Actinomycetota</taxon>
        <taxon>Actinomycetes</taxon>
        <taxon>Micrococcales</taxon>
        <taxon>Microbacteriaceae</taxon>
        <taxon>Luna cluster</taxon>
        <taxon>Luna-1 subcluster</taxon>
        <taxon>Rhodoluna</taxon>
    </lineage>
</organism>
<dbReference type="RefSeq" id="WP_051636203.1">
    <property type="nucleotide sequence ID" value="NZ_CP007490.1"/>
</dbReference>
<keyword evidence="8" id="KW-1185">Reference proteome</keyword>
<dbReference type="eggNOG" id="COG0226">
    <property type="taxonomic scope" value="Bacteria"/>
</dbReference>
<dbReference type="GO" id="GO:0043190">
    <property type="term" value="C:ATP-binding cassette (ABC) transporter complex"/>
    <property type="evidence" value="ECO:0007669"/>
    <property type="project" value="InterPro"/>
</dbReference>
<dbReference type="Proteomes" id="UP000067708">
    <property type="component" value="Chromosome"/>
</dbReference>
<evidence type="ECO:0000256" key="3">
    <source>
        <dbReference type="ARBA" id="ARBA00022592"/>
    </source>
</evidence>
<dbReference type="AlphaFoldDB" id="A0A060JM07"/>
<evidence type="ECO:0000256" key="1">
    <source>
        <dbReference type="ARBA" id="ARBA00008725"/>
    </source>
</evidence>
<gene>
    <name evidence="7" type="ORF">Rhola_00004550</name>
</gene>
<evidence type="ECO:0000313" key="7">
    <source>
        <dbReference type="EMBL" id="AIC47274.1"/>
    </source>
</evidence>
<dbReference type="SUPFAM" id="SSF53850">
    <property type="entry name" value="Periplasmic binding protein-like II"/>
    <property type="match status" value="1"/>
</dbReference>
<dbReference type="GO" id="GO:0035435">
    <property type="term" value="P:phosphate ion transmembrane transport"/>
    <property type="evidence" value="ECO:0007669"/>
    <property type="project" value="InterPro"/>
</dbReference>
<reference evidence="7 8" key="1">
    <citation type="journal article" date="2014" name="Int. J. Syst. Evol. Microbiol.">
        <title>Rhodoluna lacicola gen. nov., sp. nov., a planktonic freshwater bacterium with stream-lined genome.</title>
        <authorList>
            <person name="Hahn M."/>
            <person name="Schmidt J."/>
            <person name="Taipale S.J."/>
            <person name="Doolittle W.F."/>
            <person name="Koll U."/>
        </authorList>
    </citation>
    <scope>NUCLEOTIDE SEQUENCE [LARGE SCALE GENOMIC DNA]</scope>
    <source>
        <strain evidence="7 8">MWH-Ta8</strain>
    </source>
</reference>
<sequence length="336" mass="34495">MRKVSGIVAAAALVASVALVGPAAHAGETIAGSGSSYMGAIQKTCAAAYTAHTVTYSPDGSGTGKTKYTAGTVQFAGSDSLFAEGKEPSNFTYVPLVGGPVGVLFNIPGVKNLNLTPKLISDIFLGKITKWNHKNIAAVNKAIAKKLPNETIQITYRSDGSGTTNNFANYMSQTVGKPWVANDAWATASGSSKGTGGAKSAGVIAAMKSLPYSIGYADLADAATAGLSFAAVQNGAGQFIKPSVNAAKLFLSKQLVNPQGVVLFDYNEVVKGGYNLTLLAYGIAPTKAGTAKAKATGEYLKYFLNTCSPKEAAKLNYVSLSGGLLKTANSLVAKIK</sequence>
<feature type="signal peptide" evidence="5">
    <location>
        <begin position="1"/>
        <end position="26"/>
    </location>
</feature>
<dbReference type="STRING" id="529884.Rhola_00004550"/>
<comment type="similarity">
    <text evidence="1 4">Belongs to the PstS family.</text>
</comment>
<accession>A0A060JM07</accession>
<evidence type="ECO:0000259" key="6">
    <source>
        <dbReference type="Pfam" id="PF12849"/>
    </source>
</evidence>
<dbReference type="HOGENOM" id="CLU_034528_0_0_11"/>
<dbReference type="InterPro" id="IPR050962">
    <property type="entry name" value="Phosphate-bind_PstS"/>
</dbReference>
<keyword evidence="5" id="KW-0732">Signal</keyword>
<dbReference type="InterPro" id="IPR024370">
    <property type="entry name" value="PBP_domain"/>
</dbReference>
<keyword evidence="2 4" id="KW-0813">Transport</keyword>
<dbReference type="EMBL" id="CP007490">
    <property type="protein sequence ID" value="AIC47274.1"/>
    <property type="molecule type" value="Genomic_DNA"/>
</dbReference>
<keyword evidence="3 4" id="KW-0592">Phosphate transport</keyword>
<feature type="chain" id="PRO_5001588060" description="Phosphate-binding protein" evidence="5">
    <location>
        <begin position="27"/>
        <end position="336"/>
    </location>
</feature>
<dbReference type="Gene3D" id="3.40.190.10">
    <property type="entry name" value="Periplasmic binding protein-like II"/>
    <property type="match status" value="2"/>
</dbReference>
<dbReference type="KEGG" id="rla:Rhola_00004550"/>
<dbReference type="PANTHER" id="PTHR42996">
    <property type="entry name" value="PHOSPHATE-BINDING PROTEIN PSTS"/>
    <property type="match status" value="1"/>
</dbReference>
<evidence type="ECO:0000256" key="4">
    <source>
        <dbReference type="PIRNR" id="PIRNR002756"/>
    </source>
</evidence>
<dbReference type="GO" id="GO:0042301">
    <property type="term" value="F:phosphate ion binding"/>
    <property type="evidence" value="ECO:0007669"/>
    <property type="project" value="InterPro"/>
</dbReference>
<dbReference type="Pfam" id="PF12849">
    <property type="entry name" value="PBP_like_2"/>
    <property type="match status" value="1"/>
</dbReference>
<protein>
    <recommendedName>
        <fullName evidence="4">Phosphate-binding protein</fullName>
    </recommendedName>
</protein>
<feature type="domain" description="PBP" evidence="6">
    <location>
        <begin position="26"/>
        <end position="304"/>
    </location>
</feature>
<dbReference type="PIRSF" id="PIRSF002756">
    <property type="entry name" value="PstS"/>
    <property type="match status" value="1"/>
</dbReference>
<name>A0A060JM07_9MICO</name>
<dbReference type="OrthoDB" id="9801510at2"/>